<name>A0ACB9GEF6_CICIN</name>
<organism evidence="1 2">
    <name type="scientific">Cichorium intybus</name>
    <name type="common">Chicory</name>
    <dbReference type="NCBI Taxonomy" id="13427"/>
    <lineage>
        <taxon>Eukaryota</taxon>
        <taxon>Viridiplantae</taxon>
        <taxon>Streptophyta</taxon>
        <taxon>Embryophyta</taxon>
        <taxon>Tracheophyta</taxon>
        <taxon>Spermatophyta</taxon>
        <taxon>Magnoliopsida</taxon>
        <taxon>eudicotyledons</taxon>
        <taxon>Gunneridae</taxon>
        <taxon>Pentapetalae</taxon>
        <taxon>asterids</taxon>
        <taxon>campanulids</taxon>
        <taxon>Asterales</taxon>
        <taxon>Asteraceae</taxon>
        <taxon>Cichorioideae</taxon>
        <taxon>Cichorieae</taxon>
        <taxon>Cichoriinae</taxon>
        <taxon>Cichorium</taxon>
    </lineage>
</organism>
<evidence type="ECO:0000313" key="1">
    <source>
        <dbReference type="EMBL" id="KAI3781819.1"/>
    </source>
</evidence>
<accession>A0ACB9GEF6</accession>
<dbReference type="Proteomes" id="UP001055811">
    <property type="component" value="Linkage Group LG02"/>
</dbReference>
<protein>
    <submittedName>
        <fullName evidence="1">Uncharacterized protein</fullName>
    </submittedName>
</protein>
<comment type="caution">
    <text evidence="1">The sequence shown here is derived from an EMBL/GenBank/DDBJ whole genome shotgun (WGS) entry which is preliminary data.</text>
</comment>
<reference evidence="1 2" key="2">
    <citation type="journal article" date="2022" name="Mol. Ecol. Resour.">
        <title>The genomes of chicory, endive, great burdock and yacon provide insights into Asteraceae paleo-polyploidization history and plant inulin production.</title>
        <authorList>
            <person name="Fan W."/>
            <person name="Wang S."/>
            <person name="Wang H."/>
            <person name="Wang A."/>
            <person name="Jiang F."/>
            <person name="Liu H."/>
            <person name="Zhao H."/>
            <person name="Xu D."/>
            <person name="Zhang Y."/>
        </authorList>
    </citation>
    <scope>NUCLEOTIDE SEQUENCE [LARGE SCALE GENOMIC DNA]</scope>
    <source>
        <strain evidence="2">cv. Punajuju</strain>
        <tissue evidence="1">Leaves</tissue>
    </source>
</reference>
<sequence length="92" mass="10782">MLVHLRSLRGVHQLSQWDKWETVKKSYHQTHCTPSTHFPKRTKKTSIIMIHLLFVKSNSHSDADVDGLDAILELNECWIGILKDFEEFYQSS</sequence>
<reference evidence="2" key="1">
    <citation type="journal article" date="2022" name="Mol. Ecol. Resour.">
        <title>The genomes of chicory, endive, great burdock and yacon provide insights into Asteraceae palaeo-polyploidization history and plant inulin production.</title>
        <authorList>
            <person name="Fan W."/>
            <person name="Wang S."/>
            <person name="Wang H."/>
            <person name="Wang A."/>
            <person name="Jiang F."/>
            <person name="Liu H."/>
            <person name="Zhao H."/>
            <person name="Xu D."/>
            <person name="Zhang Y."/>
        </authorList>
    </citation>
    <scope>NUCLEOTIDE SEQUENCE [LARGE SCALE GENOMIC DNA]</scope>
    <source>
        <strain evidence="2">cv. Punajuju</strain>
    </source>
</reference>
<dbReference type="EMBL" id="CM042010">
    <property type="protein sequence ID" value="KAI3781819.1"/>
    <property type="molecule type" value="Genomic_DNA"/>
</dbReference>
<keyword evidence="2" id="KW-1185">Reference proteome</keyword>
<gene>
    <name evidence="1" type="ORF">L2E82_11845</name>
</gene>
<evidence type="ECO:0000313" key="2">
    <source>
        <dbReference type="Proteomes" id="UP001055811"/>
    </source>
</evidence>
<proteinExistence type="predicted"/>